<name>A0AAE1UD17_9EUCA</name>
<evidence type="ECO:0000313" key="1">
    <source>
        <dbReference type="EMBL" id="KAK4318977.1"/>
    </source>
</evidence>
<organism evidence="1 2">
    <name type="scientific">Petrolisthes manimaculis</name>
    <dbReference type="NCBI Taxonomy" id="1843537"/>
    <lineage>
        <taxon>Eukaryota</taxon>
        <taxon>Metazoa</taxon>
        <taxon>Ecdysozoa</taxon>
        <taxon>Arthropoda</taxon>
        <taxon>Crustacea</taxon>
        <taxon>Multicrustacea</taxon>
        <taxon>Malacostraca</taxon>
        <taxon>Eumalacostraca</taxon>
        <taxon>Eucarida</taxon>
        <taxon>Decapoda</taxon>
        <taxon>Pleocyemata</taxon>
        <taxon>Anomura</taxon>
        <taxon>Galatheoidea</taxon>
        <taxon>Porcellanidae</taxon>
        <taxon>Petrolisthes</taxon>
    </lineage>
</organism>
<proteinExistence type="predicted"/>
<keyword evidence="2" id="KW-1185">Reference proteome</keyword>
<dbReference type="AlphaFoldDB" id="A0AAE1UD17"/>
<dbReference type="Proteomes" id="UP001292094">
    <property type="component" value="Unassembled WGS sequence"/>
</dbReference>
<comment type="caution">
    <text evidence="1">The sequence shown here is derived from an EMBL/GenBank/DDBJ whole genome shotgun (WGS) entry which is preliminary data.</text>
</comment>
<evidence type="ECO:0000313" key="2">
    <source>
        <dbReference type="Proteomes" id="UP001292094"/>
    </source>
</evidence>
<dbReference type="EMBL" id="JAWZYT010000787">
    <property type="protein sequence ID" value="KAK4318977.1"/>
    <property type="molecule type" value="Genomic_DNA"/>
</dbReference>
<accession>A0AAE1UD17</accession>
<gene>
    <name evidence="1" type="ORF">Pmani_010064</name>
</gene>
<sequence length="220" mass="24517">MSFNLRAQVSAETRQLYGMTLDDSLIHKEANRSRRQKDNDTEERVLDVLKRFGVFSADKTGSEILENIATKDQATVEITNALLHANKSGQKQVEKFFEERLIQTEEGSPSKPFSDPSTKNKALTFSNVYDVPKVMDQKGNTLKADRSLLQRLIIAYEGGRKVDLEEILQHELLPVPISLAEMNGNLRTGQKSLLADELVKGIDCPITIKTSKGATLVIDG</sequence>
<protein>
    <submittedName>
        <fullName evidence="1">Uncharacterized protein</fullName>
    </submittedName>
</protein>
<reference evidence="1" key="1">
    <citation type="submission" date="2023-11" db="EMBL/GenBank/DDBJ databases">
        <title>Genome assemblies of two species of porcelain crab, Petrolisthes cinctipes and Petrolisthes manimaculis (Anomura: Porcellanidae).</title>
        <authorList>
            <person name="Angst P."/>
        </authorList>
    </citation>
    <scope>NUCLEOTIDE SEQUENCE</scope>
    <source>
        <strain evidence="1">PB745_02</strain>
        <tissue evidence="1">Gill</tissue>
    </source>
</reference>